<sequence length="151" mass="16825">MADAMTNLMTSLARFWEETFSGDCPVIFPGEQREASRWSTWVELAIPFANEQVERSRGLERIGFTVDAHAFAAETTNLNTARRLVDAIRDTLAGANLVVRDVDLSALPAIGWARLAEAEVRDLSRLERNVGGRPLQHFLVSLRGMAQLVEQ</sequence>
<accession>F0SKQ6</accession>
<protein>
    <submittedName>
        <fullName evidence="1">Uncharacterized protein</fullName>
    </submittedName>
</protein>
<dbReference type="HOGENOM" id="CLU_1730031_0_0_0"/>
<gene>
    <name evidence="1" type="ordered locus">Plabr_1108</name>
</gene>
<evidence type="ECO:0000313" key="1">
    <source>
        <dbReference type="EMBL" id="ADY58726.1"/>
    </source>
</evidence>
<organism evidence="1 2">
    <name type="scientific">Rubinisphaera brasiliensis (strain ATCC 49424 / DSM 5305 / JCM 21570 / IAM 15109 / NBRC 103401 / IFAM 1448)</name>
    <name type="common">Planctomyces brasiliensis</name>
    <dbReference type="NCBI Taxonomy" id="756272"/>
    <lineage>
        <taxon>Bacteria</taxon>
        <taxon>Pseudomonadati</taxon>
        <taxon>Planctomycetota</taxon>
        <taxon>Planctomycetia</taxon>
        <taxon>Planctomycetales</taxon>
        <taxon>Planctomycetaceae</taxon>
        <taxon>Rubinisphaera</taxon>
    </lineage>
</organism>
<dbReference type="OrthoDB" id="287978at2"/>
<keyword evidence="2" id="KW-1185">Reference proteome</keyword>
<dbReference type="RefSeq" id="WP_013627459.1">
    <property type="nucleotide sequence ID" value="NC_015174.1"/>
</dbReference>
<proteinExistence type="predicted"/>
<dbReference type="KEGG" id="pbs:Plabr_1108"/>
<name>F0SKQ6_RUBBR</name>
<dbReference type="STRING" id="756272.Plabr_1108"/>
<dbReference type="EMBL" id="CP002546">
    <property type="protein sequence ID" value="ADY58726.1"/>
    <property type="molecule type" value="Genomic_DNA"/>
</dbReference>
<evidence type="ECO:0000313" key="2">
    <source>
        <dbReference type="Proteomes" id="UP000006860"/>
    </source>
</evidence>
<dbReference type="Proteomes" id="UP000006860">
    <property type="component" value="Chromosome"/>
</dbReference>
<reference evidence="2" key="1">
    <citation type="submission" date="2011-02" db="EMBL/GenBank/DDBJ databases">
        <title>The complete genome of Planctomyces brasiliensis DSM 5305.</title>
        <authorList>
            <person name="Lucas S."/>
            <person name="Copeland A."/>
            <person name="Lapidus A."/>
            <person name="Bruce D."/>
            <person name="Goodwin L."/>
            <person name="Pitluck S."/>
            <person name="Kyrpides N."/>
            <person name="Mavromatis K."/>
            <person name="Pagani I."/>
            <person name="Ivanova N."/>
            <person name="Ovchinnikova G."/>
            <person name="Lu M."/>
            <person name="Detter J.C."/>
            <person name="Han C."/>
            <person name="Land M."/>
            <person name="Hauser L."/>
            <person name="Markowitz V."/>
            <person name="Cheng J.-F."/>
            <person name="Hugenholtz P."/>
            <person name="Woyke T."/>
            <person name="Wu D."/>
            <person name="Tindall B."/>
            <person name="Pomrenke H.G."/>
            <person name="Brambilla E."/>
            <person name="Klenk H.-P."/>
            <person name="Eisen J.A."/>
        </authorList>
    </citation>
    <scope>NUCLEOTIDE SEQUENCE [LARGE SCALE GENOMIC DNA]</scope>
    <source>
        <strain evidence="2">ATCC 49424 / DSM 5305 / JCM 21570 / NBRC 103401 / IFAM 1448</strain>
    </source>
</reference>
<dbReference type="AlphaFoldDB" id="F0SKQ6"/>